<proteinExistence type="predicted"/>
<sequence length="175" mass="19737">MARGGDLWLQQFVCKQDPTLAPEDDDMRFPPVRSSKSADEMGRLRKLTSLTYLSGKLRDLLHREHRDTIVCEEDEESPASKRNIYDIIRRNQEGARPGRAHTTGGFDLTKFGGAVPVTRPVAFSHSASLPAQSHAPSKEQRWCTNCSKCFQRGLSKFDQYCGLDCKTAHRLRQSA</sequence>
<dbReference type="InParanoid" id="H3GSV2"/>
<dbReference type="EnsemblProtists" id="Phyra80122">
    <property type="protein sequence ID" value="Phyra80122"/>
    <property type="gene ID" value="Phyra80122"/>
</dbReference>
<dbReference type="AlphaFoldDB" id="H3GSV2"/>
<dbReference type="OrthoDB" id="156691at2759"/>
<dbReference type="EMBL" id="DS566043">
    <property type="status" value="NOT_ANNOTATED_CDS"/>
    <property type="molecule type" value="Genomic_DNA"/>
</dbReference>
<dbReference type="OMA" id="KCFQRGL"/>
<keyword evidence="2" id="KW-1185">Reference proteome</keyword>
<dbReference type="VEuPathDB" id="FungiDB:KRP23_12225"/>
<evidence type="ECO:0000313" key="1">
    <source>
        <dbReference type="EnsemblProtists" id="Phyra80122"/>
    </source>
</evidence>
<dbReference type="VEuPathDB" id="FungiDB:KRP22_9211"/>
<name>H3GSV2_PHYRM</name>
<dbReference type="eggNOG" id="ENOG502S8AR">
    <property type="taxonomic scope" value="Eukaryota"/>
</dbReference>
<reference evidence="2" key="1">
    <citation type="journal article" date="2006" name="Science">
        <title>Phytophthora genome sequences uncover evolutionary origins and mechanisms of pathogenesis.</title>
        <authorList>
            <person name="Tyler B.M."/>
            <person name="Tripathy S."/>
            <person name="Zhang X."/>
            <person name="Dehal P."/>
            <person name="Jiang R.H."/>
            <person name="Aerts A."/>
            <person name="Arredondo F.D."/>
            <person name="Baxter L."/>
            <person name="Bensasson D."/>
            <person name="Beynon J.L."/>
            <person name="Chapman J."/>
            <person name="Damasceno C.M."/>
            <person name="Dorrance A.E."/>
            <person name="Dou D."/>
            <person name="Dickerman A.W."/>
            <person name="Dubchak I.L."/>
            <person name="Garbelotto M."/>
            <person name="Gijzen M."/>
            <person name="Gordon S.G."/>
            <person name="Govers F."/>
            <person name="Grunwald N.J."/>
            <person name="Huang W."/>
            <person name="Ivors K.L."/>
            <person name="Jones R.W."/>
            <person name="Kamoun S."/>
            <person name="Krampis K."/>
            <person name="Lamour K.H."/>
            <person name="Lee M.K."/>
            <person name="McDonald W.H."/>
            <person name="Medina M."/>
            <person name="Meijer H.J."/>
            <person name="Nordberg E.K."/>
            <person name="Maclean D.J."/>
            <person name="Ospina-Giraldo M.D."/>
            <person name="Morris P.F."/>
            <person name="Phuntumart V."/>
            <person name="Putnam N.H."/>
            <person name="Rash S."/>
            <person name="Rose J.K."/>
            <person name="Sakihama Y."/>
            <person name="Salamov A.A."/>
            <person name="Savidor A."/>
            <person name="Scheuring C.F."/>
            <person name="Smith B.M."/>
            <person name="Sobral B.W."/>
            <person name="Terry A."/>
            <person name="Torto-Alalibo T.A."/>
            <person name="Win J."/>
            <person name="Xu Z."/>
            <person name="Zhang H."/>
            <person name="Grigoriev I.V."/>
            <person name="Rokhsar D.S."/>
            <person name="Boore J.L."/>
        </authorList>
    </citation>
    <scope>NUCLEOTIDE SEQUENCE [LARGE SCALE GENOMIC DNA]</scope>
    <source>
        <strain evidence="2">Pr102</strain>
    </source>
</reference>
<protein>
    <submittedName>
        <fullName evidence="1">Uncharacterized protein</fullName>
    </submittedName>
</protein>
<dbReference type="HOGENOM" id="CLU_119303_0_0_1"/>
<dbReference type="Proteomes" id="UP000005238">
    <property type="component" value="Unassembled WGS sequence"/>
</dbReference>
<accession>H3GSV2</accession>
<reference evidence="1" key="2">
    <citation type="submission" date="2015-06" db="UniProtKB">
        <authorList>
            <consortium name="EnsemblProtists"/>
        </authorList>
    </citation>
    <scope>IDENTIFICATION</scope>
    <source>
        <strain evidence="1">Pr102</strain>
    </source>
</reference>
<dbReference type="GeneID" id="94218598"/>
<evidence type="ECO:0000313" key="2">
    <source>
        <dbReference type="Proteomes" id="UP000005238"/>
    </source>
</evidence>
<organism evidence="1 2">
    <name type="scientific">Phytophthora ramorum</name>
    <name type="common">Sudden oak death agent</name>
    <dbReference type="NCBI Taxonomy" id="164328"/>
    <lineage>
        <taxon>Eukaryota</taxon>
        <taxon>Sar</taxon>
        <taxon>Stramenopiles</taxon>
        <taxon>Oomycota</taxon>
        <taxon>Peronosporomycetes</taxon>
        <taxon>Peronosporales</taxon>
        <taxon>Peronosporaceae</taxon>
        <taxon>Phytophthora</taxon>
    </lineage>
</organism>
<dbReference type="RefSeq" id="XP_067739833.1">
    <property type="nucleotide sequence ID" value="XM_067882816.1"/>
</dbReference>